<evidence type="ECO:0000313" key="3">
    <source>
        <dbReference type="Proteomes" id="UP000233524"/>
    </source>
</evidence>
<organism evidence="2 3">
    <name type="scientific">Lomentospora prolificans</name>
    <dbReference type="NCBI Taxonomy" id="41688"/>
    <lineage>
        <taxon>Eukaryota</taxon>
        <taxon>Fungi</taxon>
        <taxon>Dikarya</taxon>
        <taxon>Ascomycota</taxon>
        <taxon>Pezizomycotina</taxon>
        <taxon>Sordariomycetes</taxon>
        <taxon>Hypocreomycetidae</taxon>
        <taxon>Microascales</taxon>
        <taxon>Microascaceae</taxon>
        <taxon>Lomentospora</taxon>
    </lineage>
</organism>
<reference evidence="2 3" key="1">
    <citation type="journal article" date="2017" name="G3 (Bethesda)">
        <title>First Draft Genome Sequence of the Pathogenic Fungus Lomentospora prolificans (Formerly Scedosporium prolificans).</title>
        <authorList>
            <person name="Luo R."/>
            <person name="Zimin A."/>
            <person name="Workman R."/>
            <person name="Fan Y."/>
            <person name="Pertea G."/>
            <person name="Grossman N."/>
            <person name="Wear M.P."/>
            <person name="Jia B."/>
            <person name="Miller H."/>
            <person name="Casadevall A."/>
            <person name="Timp W."/>
            <person name="Zhang S.X."/>
            <person name="Salzberg S.L."/>
        </authorList>
    </citation>
    <scope>NUCLEOTIDE SEQUENCE [LARGE SCALE GENOMIC DNA]</scope>
    <source>
        <strain evidence="2 3">JHH-5317</strain>
    </source>
</reference>
<accession>A0A2N3N009</accession>
<protein>
    <recommendedName>
        <fullName evidence="1">NAD-dependent epimerase/dehydratase domain-containing protein</fullName>
    </recommendedName>
</protein>
<dbReference type="Pfam" id="PF01370">
    <property type="entry name" value="Epimerase"/>
    <property type="match status" value="1"/>
</dbReference>
<dbReference type="InterPro" id="IPR001509">
    <property type="entry name" value="Epimerase_deHydtase"/>
</dbReference>
<dbReference type="STRING" id="41688.A0A2N3N009"/>
<dbReference type="Gene3D" id="3.40.50.720">
    <property type="entry name" value="NAD(P)-binding Rossmann-like Domain"/>
    <property type="match status" value="1"/>
</dbReference>
<dbReference type="PANTHER" id="PTHR48079">
    <property type="entry name" value="PROTEIN YEEZ"/>
    <property type="match status" value="1"/>
</dbReference>
<dbReference type="PANTHER" id="PTHR48079:SF6">
    <property type="entry name" value="NAD(P)-BINDING DOMAIN-CONTAINING PROTEIN-RELATED"/>
    <property type="match status" value="1"/>
</dbReference>
<dbReference type="Proteomes" id="UP000233524">
    <property type="component" value="Unassembled WGS sequence"/>
</dbReference>
<evidence type="ECO:0000259" key="1">
    <source>
        <dbReference type="Pfam" id="PF01370"/>
    </source>
</evidence>
<dbReference type="GO" id="GO:0005737">
    <property type="term" value="C:cytoplasm"/>
    <property type="evidence" value="ECO:0007669"/>
    <property type="project" value="TreeGrafter"/>
</dbReference>
<dbReference type="SUPFAM" id="SSF51735">
    <property type="entry name" value="NAD(P)-binding Rossmann-fold domains"/>
    <property type="match status" value="1"/>
</dbReference>
<feature type="domain" description="NAD-dependent epimerase/dehydratase" evidence="1">
    <location>
        <begin position="3"/>
        <end position="246"/>
    </location>
</feature>
<sequence>MKVLLTGATGYIGGSVLTALLESSHPRIKGAVITVPVRQQQQADALAARGVVPVLFHGLDDTDALRGLAAGHDFVIHTASGFHTGSAVALITGLVERKKNVDGVVHFVQVELGRPTAQETSGTWNLAEASRLDGDTSTHEFTDESDIFALEKQLDAESVFSQRTTDLSVVTTAEVEGVKSYIIMPPDVYGFGTGLFNKHSLQIPELVSDAIKHGQAAYVGVGDGSGEVGHVHIRDLAALYEILLGKILDGVKCASGKDGIYFCNAGRHTWRDVATSIGTIGRRMGVLNSEVPASIGIEEAAQRWTGGDERYLRMGYCSQYVD</sequence>
<evidence type="ECO:0000313" key="2">
    <source>
        <dbReference type="EMBL" id="PKS05763.1"/>
    </source>
</evidence>
<dbReference type="InParanoid" id="A0A2N3N009"/>
<dbReference type="InterPro" id="IPR036291">
    <property type="entry name" value="NAD(P)-bd_dom_sf"/>
</dbReference>
<gene>
    <name evidence="2" type="ORF">jhhlp_007592</name>
</gene>
<dbReference type="VEuPathDB" id="FungiDB:jhhlp_007592"/>
<dbReference type="EMBL" id="NLAX01001139">
    <property type="protein sequence ID" value="PKS05763.1"/>
    <property type="molecule type" value="Genomic_DNA"/>
</dbReference>
<dbReference type="GO" id="GO:0004029">
    <property type="term" value="F:aldehyde dehydrogenase (NAD+) activity"/>
    <property type="evidence" value="ECO:0007669"/>
    <property type="project" value="TreeGrafter"/>
</dbReference>
<keyword evidence="3" id="KW-1185">Reference proteome</keyword>
<name>A0A2N3N009_9PEZI</name>
<dbReference type="OrthoDB" id="10262413at2759"/>
<dbReference type="AlphaFoldDB" id="A0A2N3N009"/>
<dbReference type="InterPro" id="IPR051783">
    <property type="entry name" value="NAD(P)-dependent_oxidoreduct"/>
</dbReference>
<proteinExistence type="predicted"/>
<comment type="caution">
    <text evidence="2">The sequence shown here is derived from an EMBL/GenBank/DDBJ whole genome shotgun (WGS) entry which is preliminary data.</text>
</comment>